<evidence type="ECO:0000313" key="1">
    <source>
        <dbReference type="Ensembl" id="ENSSDAP00000005791.1"/>
    </source>
</evidence>
<keyword evidence="2" id="KW-1185">Reference proteome</keyword>
<organism evidence="1 2">
    <name type="scientific">Spermophilus dauricus</name>
    <name type="common">Daurian ground squirrel</name>
    <dbReference type="NCBI Taxonomy" id="99837"/>
    <lineage>
        <taxon>Eukaryota</taxon>
        <taxon>Metazoa</taxon>
        <taxon>Chordata</taxon>
        <taxon>Craniata</taxon>
        <taxon>Vertebrata</taxon>
        <taxon>Euteleostomi</taxon>
        <taxon>Mammalia</taxon>
        <taxon>Eutheria</taxon>
        <taxon>Euarchontoglires</taxon>
        <taxon>Glires</taxon>
        <taxon>Rodentia</taxon>
        <taxon>Sciuromorpha</taxon>
        <taxon>Sciuridae</taxon>
        <taxon>Xerinae</taxon>
        <taxon>Marmotini</taxon>
        <taxon>Spermophilus</taxon>
    </lineage>
</organism>
<name>A0A8C9PD83_SPEDA</name>
<dbReference type="Ensembl" id="ENSSDAT00000006630.1">
    <property type="protein sequence ID" value="ENSSDAP00000005791.1"/>
    <property type="gene ID" value="ENSSDAG00000005409.1"/>
</dbReference>
<sequence length="118" mass="13989">MIFHDPLKVIFHDPFQSHKKKKKTTLKLLTSRAVVSKETDQRLMSSSRGEFTFVIWMLMIFQAASHLEEYNEMLELILKWIEKAKDLVHGNIAWNSANQLREQYILHQVILGKTFFKK</sequence>
<accession>A0A8C9PD83</accession>
<protein>
    <submittedName>
        <fullName evidence="1">Uncharacterized protein</fullName>
    </submittedName>
</protein>
<reference evidence="1" key="1">
    <citation type="submission" date="2025-08" db="UniProtKB">
        <authorList>
            <consortium name="Ensembl"/>
        </authorList>
    </citation>
    <scope>IDENTIFICATION</scope>
</reference>
<proteinExistence type="predicted"/>
<reference evidence="1" key="2">
    <citation type="submission" date="2025-09" db="UniProtKB">
        <authorList>
            <consortium name="Ensembl"/>
        </authorList>
    </citation>
    <scope>IDENTIFICATION</scope>
</reference>
<dbReference type="AlphaFoldDB" id="A0A8C9PD83"/>
<evidence type="ECO:0000313" key="2">
    <source>
        <dbReference type="Proteomes" id="UP000694422"/>
    </source>
</evidence>
<dbReference type="Proteomes" id="UP000694422">
    <property type="component" value="Unplaced"/>
</dbReference>